<dbReference type="RefSeq" id="XP_064654894.1">
    <property type="nucleotide sequence ID" value="XM_064807078.1"/>
</dbReference>
<accession>A0AAV9NXG6</accession>
<evidence type="ECO:0000256" key="1">
    <source>
        <dbReference type="SAM" id="MobiDB-lite"/>
    </source>
</evidence>
<organism evidence="2 3">
    <name type="scientific">Saxophila tyrrhenica</name>
    <dbReference type="NCBI Taxonomy" id="1690608"/>
    <lineage>
        <taxon>Eukaryota</taxon>
        <taxon>Fungi</taxon>
        <taxon>Dikarya</taxon>
        <taxon>Ascomycota</taxon>
        <taxon>Pezizomycotina</taxon>
        <taxon>Dothideomycetes</taxon>
        <taxon>Dothideomycetidae</taxon>
        <taxon>Mycosphaerellales</taxon>
        <taxon>Extremaceae</taxon>
        <taxon>Saxophila</taxon>
    </lineage>
</organism>
<gene>
    <name evidence="2" type="ORF">LTR77_009852</name>
</gene>
<dbReference type="GeneID" id="89931182"/>
<proteinExistence type="predicted"/>
<protein>
    <submittedName>
        <fullName evidence="2">Uncharacterized protein</fullName>
    </submittedName>
</protein>
<dbReference type="Proteomes" id="UP001337655">
    <property type="component" value="Unassembled WGS sequence"/>
</dbReference>
<keyword evidence="3" id="KW-1185">Reference proteome</keyword>
<sequence length="120" mass="12820">MFPVDTIPAHYYEERAAVAEAARKLEQQQKQEETLRQQAAQAQAQSQTTTARCSTPSTTAAQSLPAPLSLPPHRVLASIFGGPQVCANFDGDLDTCFHNAVMCAVARADAGCQNTGEGEE</sequence>
<dbReference type="AlphaFoldDB" id="A0AAV9NXG6"/>
<feature type="compositionally biased region" description="Low complexity" evidence="1">
    <location>
        <begin position="36"/>
        <end position="67"/>
    </location>
</feature>
<dbReference type="EMBL" id="JAVRRT010000019">
    <property type="protein sequence ID" value="KAK5164646.1"/>
    <property type="molecule type" value="Genomic_DNA"/>
</dbReference>
<evidence type="ECO:0000313" key="2">
    <source>
        <dbReference type="EMBL" id="KAK5164646.1"/>
    </source>
</evidence>
<evidence type="ECO:0000313" key="3">
    <source>
        <dbReference type="Proteomes" id="UP001337655"/>
    </source>
</evidence>
<name>A0AAV9NXG6_9PEZI</name>
<reference evidence="2 3" key="1">
    <citation type="submission" date="2023-08" db="EMBL/GenBank/DDBJ databases">
        <title>Black Yeasts Isolated from many extreme environments.</title>
        <authorList>
            <person name="Coleine C."/>
            <person name="Stajich J.E."/>
            <person name="Selbmann L."/>
        </authorList>
    </citation>
    <scope>NUCLEOTIDE SEQUENCE [LARGE SCALE GENOMIC DNA]</scope>
    <source>
        <strain evidence="2 3">CCFEE 5935</strain>
    </source>
</reference>
<feature type="region of interest" description="Disordered" evidence="1">
    <location>
        <begin position="25"/>
        <end position="68"/>
    </location>
</feature>
<comment type="caution">
    <text evidence="2">The sequence shown here is derived from an EMBL/GenBank/DDBJ whole genome shotgun (WGS) entry which is preliminary data.</text>
</comment>
<feature type="compositionally biased region" description="Basic and acidic residues" evidence="1">
    <location>
        <begin position="25"/>
        <end position="35"/>
    </location>
</feature>